<name>A0A3G1B0Z3_9ARCH</name>
<dbReference type="OrthoDB" id="11772at2157"/>
<proteinExistence type="predicted"/>
<gene>
    <name evidence="1" type="ORF">SU86_001695</name>
</gene>
<evidence type="ECO:0000313" key="1">
    <source>
        <dbReference type="EMBL" id="AJZ75312.1"/>
    </source>
</evidence>
<reference evidence="1 2" key="1">
    <citation type="journal article" date="2016" name="Sci. Rep.">
        <title>A novel ammonia-oxidizing archaeon from wastewater treatment plant: Its enrichment, physiological and genomic characteristics.</title>
        <authorList>
            <person name="Li Y."/>
            <person name="Ding K."/>
            <person name="Wen X."/>
            <person name="Zhang B."/>
            <person name="Shen B."/>
            <person name="Yang Y."/>
        </authorList>
    </citation>
    <scope>NUCLEOTIDE SEQUENCE [LARGE SCALE GENOMIC DNA]</scope>
    <source>
        <strain evidence="1 2">SAT1</strain>
    </source>
</reference>
<organism evidence="1 2">
    <name type="scientific">Candidatus Nitrosotenuis cloacae</name>
    <dbReference type="NCBI Taxonomy" id="1603555"/>
    <lineage>
        <taxon>Archaea</taxon>
        <taxon>Nitrososphaerota</taxon>
        <taxon>Candidatus Nitrosotenuis</taxon>
    </lineage>
</organism>
<dbReference type="EMBL" id="CP011097">
    <property type="protein sequence ID" value="AJZ75312.1"/>
    <property type="molecule type" value="Genomic_DNA"/>
</dbReference>
<dbReference type="GeneID" id="24875094"/>
<evidence type="ECO:0000313" key="2">
    <source>
        <dbReference type="Proteomes" id="UP000266745"/>
    </source>
</evidence>
<keyword evidence="2" id="KW-1185">Reference proteome</keyword>
<dbReference type="AlphaFoldDB" id="A0A3G1B0Z3"/>
<protein>
    <submittedName>
        <fullName evidence="1">Uncharacterized protein</fullName>
    </submittedName>
</protein>
<dbReference type="RefSeq" id="WP_048187808.1">
    <property type="nucleotide sequence ID" value="NZ_CP011097.1"/>
</dbReference>
<dbReference type="Proteomes" id="UP000266745">
    <property type="component" value="Chromosome"/>
</dbReference>
<accession>A0A3G1B0Z3</accession>
<dbReference type="KEGG" id="tah:SU86_001695"/>
<sequence>MMTTLALIILVAASVFVIIELNQASADGKILPKDEPNFKPKITKITENGKELEIIEFKSKIKQ</sequence>